<dbReference type="SUPFAM" id="SSF52096">
    <property type="entry name" value="ClpP/crotonase"/>
    <property type="match status" value="1"/>
</dbReference>
<dbReference type="STRING" id="2340.JV46_03110"/>
<feature type="chain" id="PRO_5002055398" description="NfeD1b N-terminal domain-containing protein" evidence="2">
    <location>
        <begin position="21"/>
        <end position="328"/>
    </location>
</feature>
<evidence type="ECO:0000313" key="5">
    <source>
        <dbReference type="Proteomes" id="UP000030856"/>
    </source>
</evidence>
<dbReference type="CDD" id="cd07020">
    <property type="entry name" value="Clp_protease_NfeD_1"/>
    <property type="match status" value="1"/>
</dbReference>
<evidence type="ECO:0000256" key="1">
    <source>
        <dbReference type="SAM" id="MobiDB-lite"/>
    </source>
</evidence>
<dbReference type="eggNOG" id="COG1030">
    <property type="taxonomic scope" value="Bacteria"/>
</dbReference>
<organism evidence="4 5">
    <name type="scientific">Solemya velum gill symbiont</name>
    <dbReference type="NCBI Taxonomy" id="2340"/>
    <lineage>
        <taxon>Bacteria</taxon>
        <taxon>Pseudomonadati</taxon>
        <taxon>Pseudomonadota</taxon>
        <taxon>Gammaproteobacteria</taxon>
        <taxon>sulfur-oxidizing symbionts</taxon>
    </lineage>
</organism>
<keyword evidence="2" id="KW-0732">Signal</keyword>
<comment type="caution">
    <text evidence="4">The sequence shown here is derived from an EMBL/GenBank/DDBJ whole genome shotgun (WGS) entry which is preliminary data.</text>
</comment>
<sequence length="328" mass="35021">MKTKHLFLLLLFLWPLILLAQQEGAGSRSGVWIDIDGAIGPATTDYVERAIDLAAEEQAQLIILRIDTPGGLESSMRDINKVILASPVPVVGYVFPNGARAASAGTFLLYASHVAAMAPATNLGAATPVSIAPTVSPPATPGSKEPVEEARPDAEKSQEQPVSLDAKSQKAINDAVAYIRSLASLRGRNADWAEKAVREAASLDARSALELGVIDIVASDMSKLLVLLDGRRINILGQEVTLATEGLLLNHIEPDTGRYYQPQRRLYPDADRHLRADSRILQPGKHSAGSDRCHLPAACAICVSAAAYQLCRPVPDSARCGVNGWRGL</sequence>
<name>A0A0B0HBF8_SOVGS</name>
<gene>
    <name evidence="4" type="ORF">JV46_03110</name>
</gene>
<dbReference type="RefSeq" id="WP_305953066.1">
    <property type="nucleotide sequence ID" value="NZ_JRAA01000002.1"/>
</dbReference>
<dbReference type="PANTHER" id="PTHR33507:SF4">
    <property type="entry name" value="NODULATION COMPETITIVENESS PROTEIN NFED"/>
    <property type="match status" value="1"/>
</dbReference>
<dbReference type="InterPro" id="IPR056738">
    <property type="entry name" value="NfeD1b_N"/>
</dbReference>
<dbReference type="EMBL" id="JRAA01000002">
    <property type="protein sequence ID" value="KHF24781.1"/>
    <property type="molecule type" value="Genomic_DNA"/>
</dbReference>
<dbReference type="InterPro" id="IPR029045">
    <property type="entry name" value="ClpP/crotonase-like_dom_sf"/>
</dbReference>
<evidence type="ECO:0000313" key="4">
    <source>
        <dbReference type="EMBL" id="KHF24781.1"/>
    </source>
</evidence>
<feature type="region of interest" description="Disordered" evidence="1">
    <location>
        <begin position="134"/>
        <end position="166"/>
    </location>
</feature>
<dbReference type="Pfam" id="PF25145">
    <property type="entry name" value="NfeD1b_N"/>
    <property type="match status" value="1"/>
</dbReference>
<protein>
    <recommendedName>
        <fullName evidence="3">NfeD1b N-terminal domain-containing protein</fullName>
    </recommendedName>
</protein>
<dbReference type="AlphaFoldDB" id="A0A0B0HBF8"/>
<feature type="signal peptide" evidence="2">
    <location>
        <begin position="1"/>
        <end position="20"/>
    </location>
</feature>
<keyword evidence="5" id="KW-1185">Reference proteome</keyword>
<accession>A0A0B0HBF8</accession>
<feature type="compositionally biased region" description="Basic and acidic residues" evidence="1">
    <location>
        <begin position="145"/>
        <end position="158"/>
    </location>
</feature>
<dbReference type="Gene3D" id="3.90.226.10">
    <property type="entry name" value="2-enoyl-CoA Hydratase, Chain A, domain 1"/>
    <property type="match status" value="1"/>
</dbReference>
<proteinExistence type="predicted"/>
<evidence type="ECO:0000256" key="2">
    <source>
        <dbReference type="SAM" id="SignalP"/>
    </source>
</evidence>
<dbReference type="PATRIC" id="fig|2340.3.peg.1418"/>
<evidence type="ECO:0000259" key="3">
    <source>
        <dbReference type="Pfam" id="PF25145"/>
    </source>
</evidence>
<feature type="domain" description="NfeD1b N-terminal" evidence="3">
    <location>
        <begin position="33"/>
        <end position="129"/>
    </location>
</feature>
<dbReference type="InterPro" id="IPR052165">
    <property type="entry name" value="Membrane_assoc_protease"/>
</dbReference>
<dbReference type="PANTHER" id="PTHR33507">
    <property type="entry name" value="INNER MEMBRANE PROTEIN YBBJ"/>
    <property type="match status" value="1"/>
</dbReference>
<dbReference type="Proteomes" id="UP000030856">
    <property type="component" value="Unassembled WGS sequence"/>
</dbReference>
<reference evidence="4 5" key="1">
    <citation type="journal article" date="2014" name="BMC Genomics">
        <title>The genome of the intracellular bacterium of the coastal bivalve, Solemya velum: a blueprint for thriving in and out of symbiosis.</title>
        <authorList>
            <person name="Dmytrenko O."/>
            <person name="Russell S.L."/>
            <person name="Loo W.T."/>
            <person name="Fontanez K.M."/>
            <person name="Liao L."/>
            <person name="Roeselers G."/>
            <person name="Sharma R."/>
            <person name="Stewart F.J."/>
            <person name="Newton I.L."/>
            <person name="Woyke T."/>
            <person name="Wu D."/>
            <person name="Lang J.M."/>
            <person name="Eisen J.A."/>
            <person name="Cavanaugh C.M."/>
        </authorList>
    </citation>
    <scope>NUCLEOTIDE SEQUENCE [LARGE SCALE GENOMIC DNA]</scope>
    <source>
        <strain evidence="4 5">WH</strain>
    </source>
</reference>